<dbReference type="RefSeq" id="WP_088050039.1">
    <property type="nucleotide sequence ID" value="NZ_BMJD01000092.1"/>
</dbReference>
<protein>
    <recommendedName>
        <fullName evidence="4">DUF5325 family protein</fullName>
    </recommendedName>
</protein>
<gene>
    <name evidence="2" type="ORF">GCM10011409_45830</name>
</gene>
<proteinExistence type="predicted"/>
<comment type="caution">
    <text evidence="2">The sequence shown here is derived from an EMBL/GenBank/DDBJ whole genome shotgun (WGS) entry which is preliminary data.</text>
</comment>
<feature type="transmembrane region" description="Helical" evidence="1">
    <location>
        <begin position="7"/>
        <end position="26"/>
    </location>
</feature>
<reference evidence="2" key="1">
    <citation type="journal article" date="2014" name="Int. J. Syst. Evol. Microbiol.">
        <title>Complete genome sequence of Corynebacterium casei LMG S-19264T (=DSM 44701T), isolated from a smear-ripened cheese.</title>
        <authorList>
            <consortium name="US DOE Joint Genome Institute (JGI-PGF)"/>
            <person name="Walter F."/>
            <person name="Albersmeier A."/>
            <person name="Kalinowski J."/>
            <person name="Ruckert C."/>
        </authorList>
    </citation>
    <scope>NUCLEOTIDE SEQUENCE</scope>
    <source>
        <strain evidence="2">CGMCC 1.15454</strain>
    </source>
</reference>
<organism evidence="2 3">
    <name type="scientific">Lentibacillus populi</name>
    <dbReference type="NCBI Taxonomy" id="1827502"/>
    <lineage>
        <taxon>Bacteria</taxon>
        <taxon>Bacillati</taxon>
        <taxon>Bacillota</taxon>
        <taxon>Bacilli</taxon>
        <taxon>Bacillales</taxon>
        <taxon>Bacillaceae</taxon>
        <taxon>Lentibacillus</taxon>
    </lineage>
</organism>
<sequence>MKNINLPMLLLATLVIAMFLAVGVAISYHNIWFVLLFILLGFATMGLGLTIKRKRSGSQ</sequence>
<keyword evidence="1" id="KW-0472">Membrane</keyword>
<evidence type="ECO:0000313" key="3">
    <source>
        <dbReference type="Proteomes" id="UP000621492"/>
    </source>
</evidence>
<feature type="transmembrane region" description="Helical" evidence="1">
    <location>
        <begin position="32"/>
        <end position="51"/>
    </location>
</feature>
<accession>A0A9W5U203</accession>
<keyword evidence="3" id="KW-1185">Reference proteome</keyword>
<keyword evidence="1" id="KW-1133">Transmembrane helix</keyword>
<evidence type="ECO:0000313" key="2">
    <source>
        <dbReference type="EMBL" id="GGB63599.1"/>
    </source>
</evidence>
<evidence type="ECO:0008006" key="4">
    <source>
        <dbReference type="Google" id="ProtNLM"/>
    </source>
</evidence>
<dbReference type="Pfam" id="PF17259">
    <property type="entry name" value="DUF5325"/>
    <property type="match status" value="1"/>
</dbReference>
<keyword evidence="1" id="KW-0812">Transmembrane</keyword>
<dbReference type="InterPro" id="IPR035211">
    <property type="entry name" value="DUF5325"/>
</dbReference>
<dbReference type="AlphaFoldDB" id="A0A9W5U203"/>
<dbReference type="Proteomes" id="UP000621492">
    <property type="component" value="Unassembled WGS sequence"/>
</dbReference>
<evidence type="ECO:0000256" key="1">
    <source>
        <dbReference type="SAM" id="Phobius"/>
    </source>
</evidence>
<reference evidence="2" key="2">
    <citation type="submission" date="2020-09" db="EMBL/GenBank/DDBJ databases">
        <authorList>
            <person name="Sun Q."/>
            <person name="Zhou Y."/>
        </authorList>
    </citation>
    <scope>NUCLEOTIDE SEQUENCE</scope>
    <source>
        <strain evidence="2">CGMCC 1.15454</strain>
    </source>
</reference>
<dbReference type="EMBL" id="BMJD01000092">
    <property type="protein sequence ID" value="GGB63599.1"/>
    <property type="molecule type" value="Genomic_DNA"/>
</dbReference>
<name>A0A9W5U203_9BACI</name>